<dbReference type="Proteomes" id="UP000007814">
    <property type="component" value="Unassembled WGS sequence"/>
</dbReference>
<evidence type="ECO:0000256" key="2">
    <source>
        <dbReference type="ARBA" id="ARBA00005417"/>
    </source>
</evidence>
<evidence type="ECO:0000256" key="5">
    <source>
        <dbReference type="ARBA" id="ARBA00022519"/>
    </source>
</evidence>
<evidence type="ECO:0000256" key="3">
    <source>
        <dbReference type="ARBA" id="ARBA00022448"/>
    </source>
</evidence>
<evidence type="ECO:0000313" key="10">
    <source>
        <dbReference type="Proteomes" id="UP000007814"/>
    </source>
</evidence>
<dbReference type="InterPro" id="IPR027417">
    <property type="entry name" value="P-loop_NTPase"/>
</dbReference>
<dbReference type="PATRIC" id="fig|1115803.3.peg.821"/>
<name>J3JKJ8_ACTNH</name>
<comment type="similarity">
    <text evidence="2">Belongs to the ABC transporter superfamily.</text>
</comment>
<keyword evidence="6" id="KW-1278">Translocase</keyword>
<keyword evidence="5" id="KW-0997">Cell inner membrane</keyword>
<gene>
    <name evidence="9" type="ORF">HMPREF1129_0097</name>
</gene>
<dbReference type="AlphaFoldDB" id="J3JKJ8"/>
<evidence type="ECO:0000256" key="7">
    <source>
        <dbReference type="ARBA" id="ARBA00023136"/>
    </source>
</evidence>
<dbReference type="SUPFAM" id="SSF52540">
    <property type="entry name" value="P-loop containing nucleoside triphosphate hydrolases"/>
    <property type="match status" value="1"/>
</dbReference>
<organism evidence="9 10">
    <name type="scientific">Actinomyces naeslundii (strain ATCC 12104 / DSM 43013 / CCUG 2238 / JCM 8349 / NCTC 10301 / Howell 279)</name>
    <dbReference type="NCBI Taxonomy" id="1115803"/>
    <lineage>
        <taxon>Bacteria</taxon>
        <taxon>Bacillati</taxon>
        <taxon>Actinomycetota</taxon>
        <taxon>Actinomycetes</taxon>
        <taxon>Actinomycetales</taxon>
        <taxon>Actinomycetaceae</taxon>
        <taxon>Actinomyces</taxon>
    </lineage>
</organism>
<evidence type="ECO:0000256" key="8">
    <source>
        <dbReference type="SAM" id="MobiDB-lite"/>
    </source>
</evidence>
<dbReference type="InterPro" id="IPR050388">
    <property type="entry name" value="ABC_Ni/Peptide_Import"/>
</dbReference>
<evidence type="ECO:0000256" key="1">
    <source>
        <dbReference type="ARBA" id="ARBA00004370"/>
    </source>
</evidence>
<proteinExistence type="inferred from homology"/>
<sequence>SPRYLLLDEPVSGLDPALRRQTLDLLAAIEAEPDAAASDEEEPAAEAGARPAPADYCARPAPALLVVSHDLAAVARVCRRALVMDDGAIVEDAPMHHILTRPSHPATRTLRDAVPTLPTATTG</sequence>
<dbReference type="EMBL" id="ALJK01000068">
    <property type="protein sequence ID" value="EJN85419.1"/>
    <property type="molecule type" value="Genomic_DNA"/>
</dbReference>
<feature type="non-terminal residue" evidence="9">
    <location>
        <position position="1"/>
    </location>
</feature>
<evidence type="ECO:0008006" key="11">
    <source>
        <dbReference type="Google" id="ProtNLM"/>
    </source>
</evidence>
<dbReference type="eggNOG" id="COG4608">
    <property type="taxonomic scope" value="Bacteria"/>
</dbReference>
<accession>J3JKJ8</accession>
<evidence type="ECO:0000256" key="4">
    <source>
        <dbReference type="ARBA" id="ARBA00022475"/>
    </source>
</evidence>
<evidence type="ECO:0000256" key="6">
    <source>
        <dbReference type="ARBA" id="ARBA00022967"/>
    </source>
</evidence>
<feature type="region of interest" description="Disordered" evidence="8">
    <location>
        <begin position="31"/>
        <end position="53"/>
    </location>
</feature>
<comment type="caution">
    <text evidence="9">The sequence shown here is derived from an EMBL/GenBank/DDBJ whole genome shotgun (WGS) entry which is preliminary data.</text>
</comment>
<keyword evidence="7" id="KW-0472">Membrane</keyword>
<evidence type="ECO:0000313" key="9">
    <source>
        <dbReference type="EMBL" id="EJN85419.1"/>
    </source>
</evidence>
<reference evidence="9 10" key="1">
    <citation type="submission" date="2012-07" db="EMBL/GenBank/DDBJ databases">
        <authorList>
            <person name="Durkin A.S."/>
            <person name="McCorrison J."/>
            <person name="Torralba M."/>
            <person name="Gillis M."/>
            <person name="Methe B."/>
            <person name="Sutton G."/>
            <person name="Nelson K.E."/>
        </authorList>
    </citation>
    <scope>NUCLEOTIDE SEQUENCE [LARGE SCALE GENOMIC DNA]</scope>
    <source>
        <strain evidence="10">ATCC 12104 / DSM 43013 / CCUG 2238 / JCM 8349 / NCTC 10301 / Howell 279</strain>
    </source>
</reference>
<feature type="compositionally biased region" description="Acidic residues" evidence="8">
    <location>
        <begin position="31"/>
        <end position="44"/>
    </location>
</feature>
<dbReference type="PANTHER" id="PTHR43297:SF14">
    <property type="entry name" value="ATPASE AAA-TYPE CORE DOMAIN-CONTAINING PROTEIN"/>
    <property type="match status" value="1"/>
</dbReference>
<keyword evidence="4" id="KW-1003">Cell membrane</keyword>
<protein>
    <recommendedName>
        <fullName evidence="11">Peptide ABC transporter ATP-binding protein</fullName>
    </recommendedName>
</protein>
<dbReference type="Gene3D" id="3.40.50.300">
    <property type="entry name" value="P-loop containing nucleotide triphosphate hydrolases"/>
    <property type="match status" value="1"/>
</dbReference>
<dbReference type="GO" id="GO:0016020">
    <property type="term" value="C:membrane"/>
    <property type="evidence" value="ECO:0007669"/>
    <property type="project" value="UniProtKB-SubCell"/>
</dbReference>
<dbReference type="PANTHER" id="PTHR43297">
    <property type="entry name" value="OLIGOPEPTIDE TRANSPORT ATP-BINDING PROTEIN APPD"/>
    <property type="match status" value="1"/>
</dbReference>
<keyword evidence="3" id="KW-0813">Transport</keyword>
<comment type="subcellular location">
    <subcellularLocation>
        <location evidence="1">Membrane</location>
    </subcellularLocation>
</comment>